<comment type="caution">
    <text evidence="2">The sequence shown here is derived from an EMBL/GenBank/DDBJ whole genome shotgun (WGS) entry which is preliminary data.</text>
</comment>
<name>A0ABV9NMU5_9GAMM</name>
<evidence type="ECO:0000313" key="2">
    <source>
        <dbReference type="EMBL" id="MFC4728360.1"/>
    </source>
</evidence>
<gene>
    <name evidence="2" type="ORF">ACFO3Q_09270</name>
</gene>
<dbReference type="RefSeq" id="WP_377004390.1">
    <property type="nucleotide sequence ID" value="NZ_JBHSGG010000025.1"/>
</dbReference>
<accession>A0ABV9NMU5</accession>
<organism evidence="2 3">
    <name type="scientific">Coralloluteibacterium thermophilum</name>
    <dbReference type="NCBI Taxonomy" id="2707049"/>
    <lineage>
        <taxon>Bacteria</taxon>
        <taxon>Pseudomonadati</taxon>
        <taxon>Pseudomonadota</taxon>
        <taxon>Gammaproteobacteria</taxon>
        <taxon>Lysobacterales</taxon>
        <taxon>Lysobacteraceae</taxon>
        <taxon>Coralloluteibacterium</taxon>
    </lineage>
</organism>
<evidence type="ECO:0000256" key="1">
    <source>
        <dbReference type="SAM" id="SignalP"/>
    </source>
</evidence>
<sequence length="114" mass="11536">MPRLPVLLVAALLAAGCAPAPTGYRPAPDNEAACLADGGTWARHGRLGVASCARPTHDAGRTCRDGSECASACLAPEGVEPGTATTGTCHVSDRLFGCHTRVTDGHAAPTICID</sequence>
<feature type="signal peptide" evidence="1">
    <location>
        <begin position="1"/>
        <end position="20"/>
    </location>
</feature>
<proteinExistence type="predicted"/>
<evidence type="ECO:0000313" key="3">
    <source>
        <dbReference type="Proteomes" id="UP001595892"/>
    </source>
</evidence>
<dbReference type="EMBL" id="JBHSGG010000025">
    <property type="protein sequence ID" value="MFC4728360.1"/>
    <property type="molecule type" value="Genomic_DNA"/>
</dbReference>
<protein>
    <recommendedName>
        <fullName evidence="4">Lipoprotein</fullName>
    </recommendedName>
</protein>
<reference evidence="3" key="1">
    <citation type="journal article" date="2019" name="Int. J. Syst. Evol. Microbiol.">
        <title>The Global Catalogue of Microorganisms (GCM) 10K type strain sequencing project: providing services to taxonomists for standard genome sequencing and annotation.</title>
        <authorList>
            <consortium name="The Broad Institute Genomics Platform"/>
            <consortium name="The Broad Institute Genome Sequencing Center for Infectious Disease"/>
            <person name="Wu L."/>
            <person name="Ma J."/>
        </authorList>
    </citation>
    <scope>NUCLEOTIDE SEQUENCE [LARGE SCALE GENOMIC DNA]</scope>
    <source>
        <strain evidence="3">CGMCC 1.13574</strain>
    </source>
</reference>
<keyword evidence="1" id="KW-0732">Signal</keyword>
<evidence type="ECO:0008006" key="4">
    <source>
        <dbReference type="Google" id="ProtNLM"/>
    </source>
</evidence>
<keyword evidence="3" id="KW-1185">Reference proteome</keyword>
<dbReference type="Proteomes" id="UP001595892">
    <property type="component" value="Unassembled WGS sequence"/>
</dbReference>
<feature type="chain" id="PRO_5046320851" description="Lipoprotein" evidence="1">
    <location>
        <begin position="21"/>
        <end position="114"/>
    </location>
</feature>
<dbReference type="PROSITE" id="PS51257">
    <property type="entry name" value="PROKAR_LIPOPROTEIN"/>
    <property type="match status" value="1"/>
</dbReference>